<comment type="caution">
    <text evidence="3">The sequence shown here is derived from an EMBL/GenBank/DDBJ whole genome shotgun (WGS) entry which is preliminary data.</text>
</comment>
<dbReference type="AlphaFoldDB" id="A0A4S8HYV0"/>
<protein>
    <submittedName>
        <fullName evidence="3">Phosphatase PAP2 family protein</fullName>
    </submittedName>
</protein>
<evidence type="ECO:0000313" key="3">
    <source>
        <dbReference type="EMBL" id="THU40009.1"/>
    </source>
</evidence>
<evidence type="ECO:0000256" key="1">
    <source>
        <dbReference type="SAM" id="Phobius"/>
    </source>
</evidence>
<keyword evidence="1" id="KW-1133">Transmembrane helix</keyword>
<feature type="domain" description="Phosphatidic acid phosphatase type 2/haloperoxidase" evidence="2">
    <location>
        <begin position="72"/>
        <end position="189"/>
    </location>
</feature>
<feature type="transmembrane region" description="Helical" evidence="1">
    <location>
        <begin position="47"/>
        <end position="64"/>
    </location>
</feature>
<gene>
    <name evidence="3" type="ORF">FAM09_08955</name>
</gene>
<keyword evidence="4" id="KW-1185">Reference proteome</keyword>
<dbReference type="Pfam" id="PF01569">
    <property type="entry name" value="PAP2"/>
    <property type="match status" value="1"/>
</dbReference>
<feature type="transmembrane region" description="Helical" evidence="1">
    <location>
        <begin position="172"/>
        <end position="192"/>
    </location>
</feature>
<accession>A0A4S8HYV0</accession>
<name>A0A4S8HYV0_9BACT</name>
<keyword evidence="1" id="KW-0472">Membrane</keyword>
<dbReference type="SUPFAM" id="SSF48317">
    <property type="entry name" value="Acid phosphatase/Vanadium-dependent haloperoxidase"/>
    <property type="match status" value="1"/>
</dbReference>
<dbReference type="OrthoDB" id="9789113at2"/>
<feature type="transmembrane region" description="Helical" evidence="1">
    <location>
        <begin position="148"/>
        <end position="166"/>
    </location>
</feature>
<dbReference type="InterPro" id="IPR036938">
    <property type="entry name" value="PAP2/HPO_sf"/>
</dbReference>
<dbReference type="EMBL" id="STFF01000002">
    <property type="protein sequence ID" value="THU40009.1"/>
    <property type="molecule type" value="Genomic_DNA"/>
</dbReference>
<reference evidence="3 4" key="1">
    <citation type="submission" date="2019-04" db="EMBL/GenBank/DDBJ databases">
        <title>Niastella caeni sp. nov., isolated from activated sludge.</title>
        <authorList>
            <person name="Sheng M."/>
        </authorList>
    </citation>
    <scope>NUCLEOTIDE SEQUENCE [LARGE SCALE GENOMIC DNA]</scope>
    <source>
        <strain evidence="3 4">HX-2-15</strain>
    </source>
</reference>
<dbReference type="PANTHER" id="PTHR14969">
    <property type="entry name" value="SPHINGOSINE-1-PHOSPHATE PHOSPHOHYDROLASE"/>
    <property type="match status" value="1"/>
</dbReference>
<dbReference type="InterPro" id="IPR000326">
    <property type="entry name" value="PAP2/HPO"/>
</dbReference>
<keyword evidence="1" id="KW-0812">Transmembrane</keyword>
<dbReference type="SMART" id="SM00014">
    <property type="entry name" value="acidPPc"/>
    <property type="match status" value="1"/>
</dbReference>
<evidence type="ECO:0000259" key="2">
    <source>
        <dbReference type="SMART" id="SM00014"/>
    </source>
</evidence>
<sequence>MIIDPPFCLLTFWQHIQPFDAWLITHINQDWSNTFLDTVLPFMRETMTWYPLYLFLLLFVTTNFGIKGWWWVMGVVLCAAASDLISSQLIKPNIFRMRPCGDDVMGPQLRFFINYCPHSSSFTSSHATTHFAQAMFFFSTLRPVMGKWASVFFVWAFIIAYTQVYVGVHYPFDVFCGALLGCGIGFSLSKLFHNRIGMLTVS</sequence>
<dbReference type="RefSeq" id="WP_136576762.1">
    <property type="nucleotide sequence ID" value="NZ_STFF01000002.1"/>
</dbReference>
<dbReference type="Proteomes" id="UP000306918">
    <property type="component" value="Unassembled WGS sequence"/>
</dbReference>
<proteinExistence type="predicted"/>
<dbReference type="Gene3D" id="1.20.144.10">
    <property type="entry name" value="Phosphatidic acid phosphatase type 2/haloperoxidase"/>
    <property type="match status" value="1"/>
</dbReference>
<organism evidence="3 4">
    <name type="scientific">Niastella caeni</name>
    <dbReference type="NCBI Taxonomy" id="2569763"/>
    <lineage>
        <taxon>Bacteria</taxon>
        <taxon>Pseudomonadati</taxon>
        <taxon>Bacteroidota</taxon>
        <taxon>Chitinophagia</taxon>
        <taxon>Chitinophagales</taxon>
        <taxon>Chitinophagaceae</taxon>
        <taxon>Niastella</taxon>
    </lineage>
</organism>
<evidence type="ECO:0000313" key="4">
    <source>
        <dbReference type="Proteomes" id="UP000306918"/>
    </source>
</evidence>
<dbReference type="PANTHER" id="PTHR14969:SF13">
    <property type="entry name" value="AT30094P"/>
    <property type="match status" value="1"/>
</dbReference>